<sequence>MKPIIVLFILLSNFFSSQYITGLNLTQNGESQIKTNLKVYLPTVGEFRNYTAIINQHIITLSACYFMTDFGGISDLENDFMIDIPNNQNYTLIVNIYSSSDPAVCNYDNLEDTKTLSFSTPIEGVISLSTTANSKKNDLSLFPIPAKDVLNIQTDLKIDKVNLYDGSGKLLFNKTKNTSNINTSGLKNGVYYLEIVVDKKIFRKKFTIQK</sequence>
<protein>
    <submittedName>
        <fullName evidence="4">T9SS C-terminal target domain-containing protein</fullName>
    </submittedName>
</protein>
<evidence type="ECO:0000313" key="3">
    <source>
        <dbReference type="EMBL" id="AZI40312.1"/>
    </source>
</evidence>
<evidence type="ECO:0000256" key="1">
    <source>
        <dbReference type="ARBA" id="ARBA00022729"/>
    </source>
</evidence>
<accession>A0A3G8Y4F6</accession>
<dbReference type="EMBL" id="CP034160">
    <property type="protein sequence ID" value="AZI55017.1"/>
    <property type="molecule type" value="Genomic_DNA"/>
</dbReference>
<dbReference type="InterPro" id="IPR026444">
    <property type="entry name" value="Secre_tail"/>
</dbReference>
<evidence type="ECO:0000259" key="2">
    <source>
        <dbReference type="Pfam" id="PF18962"/>
    </source>
</evidence>
<dbReference type="Proteomes" id="UP000272316">
    <property type="component" value="Chromosome"/>
</dbReference>
<keyword evidence="1" id="KW-0732">Signal</keyword>
<dbReference type="NCBIfam" id="TIGR04183">
    <property type="entry name" value="Por_Secre_tail"/>
    <property type="match status" value="1"/>
</dbReference>
<name>A0A3G8ZEK9_9FLAO</name>
<dbReference type="RefSeq" id="WP_124802671.1">
    <property type="nucleotide sequence ID" value="NZ_CP034160.1"/>
</dbReference>
<gene>
    <name evidence="3" type="ORF">EIB74_10205</name>
    <name evidence="4" type="ORF">EIB75_07075</name>
</gene>
<reference evidence="5" key="3">
    <citation type="submission" date="2018-11" db="EMBL/GenBank/DDBJ databases">
        <title>Proposal to divide the Flavobacteriaceae and reorganize its genera based on Amino Acid Identity values calculated from whole genome sequences.</title>
        <authorList>
            <person name="Nicholson A.C."/>
            <person name="Gulvik C.A."/>
            <person name="Whitney A.M."/>
            <person name="Sheth M."/>
            <person name="Batra D."/>
            <person name="Pryor J."/>
            <person name="Bernardet J.-F."/>
            <person name="Hugo C."/>
            <person name="Kampfer P."/>
            <person name="Newman J.D."/>
            <person name="McQuiston J.R."/>
        </authorList>
    </citation>
    <scope>NUCLEOTIDE SEQUENCE [LARGE SCALE GENOMIC DNA]</scope>
    <source>
        <strain evidence="5">H6466</strain>
    </source>
</reference>
<proteinExistence type="predicted"/>
<evidence type="ECO:0000313" key="6">
    <source>
        <dbReference type="Proteomes" id="UP000281810"/>
    </source>
</evidence>
<evidence type="ECO:0000313" key="4">
    <source>
        <dbReference type="EMBL" id="AZI55017.1"/>
    </source>
</evidence>
<reference evidence="4" key="1">
    <citation type="submission" date="2018-11" db="EMBL/GenBank/DDBJ databases">
        <title>Proposal to divide the Flavobacteriaceae and reorganize its genera based on Amino Acid Identity values calculated from whole genome sequences.</title>
        <authorList>
            <person name="Nicholson A.C."/>
            <person name="Gulvik C.A."/>
            <person name="Whitney A.M."/>
            <person name="Humrighouse B.W."/>
            <person name="Bell M."/>
            <person name="Holmes B."/>
            <person name="Steigerwalt A."/>
            <person name="Villarma A."/>
            <person name="Sheth M."/>
            <person name="Batra D."/>
            <person name="Pryor J."/>
            <person name="Bernardet J.-F."/>
            <person name="Hugo C."/>
            <person name="Kampfer P."/>
            <person name="Newman J."/>
            <person name="Mcquiston J.R."/>
        </authorList>
    </citation>
    <scope>NUCLEOTIDE SEQUENCE [LARGE SCALE GENOMIC DNA]</scope>
    <source>
        <strain evidence="3">F5649</strain>
        <strain evidence="4">H6466</strain>
    </source>
</reference>
<dbReference type="OrthoDB" id="9805017at2"/>
<reference evidence="6" key="2">
    <citation type="submission" date="2018-11" db="EMBL/GenBank/DDBJ databases">
        <title>Proposal to divide the Flavobacteriaceae and reorganize its genera based on Amino Acid Identity values calculated from whole genome sequences.</title>
        <authorList>
            <person name="Nicholson A.C."/>
            <person name="Gulvik C.A."/>
            <person name="Whitney A.M."/>
            <person name="Humrighouse B.W."/>
            <person name="Bell M."/>
            <person name="Holmes B."/>
            <person name="Steigerwalt A.B."/>
            <person name="Villarma A."/>
            <person name="Sheth M."/>
            <person name="Batra D."/>
            <person name="Pryor J."/>
            <person name="Bernardet J.-F."/>
            <person name="Hugo C."/>
            <person name="Kampfer P."/>
            <person name="Newman J.D."/>
            <person name="McQuiston J.R."/>
        </authorList>
    </citation>
    <scope>NUCLEOTIDE SEQUENCE [LARGE SCALE GENOMIC DNA]</scope>
    <source>
        <strain evidence="6">F5649</strain>
    </source>
</reference>
<evidence type="ECO:0000313" key="5">
    <source>
        <dbReference type="Proteomes" id="UP000272316"/>
    </source>
</evidence>
<dbReference type="EMBL" id="CP034161">
    <property type="protein sequence ID" value="AZI40312.1"/>
    <property type="molecule type" value="Genomic_DNA"/>
</dbReference>
<dbReference type="Proteomes" id="UP000281810">
    <property type="component" value="Chromosome"/>
</dbReference>
<feature type="domain" description="Secretion system C-terminal sorting" evidence="2">
    <location>
        <begin position="141"/>
        <end position="208"/>
    </location>
</feature>
<dbReference type="KEGG" id="eva:EIB75_07075"/>
<accession>A0A3G8ZEK9</accession>
<keyword evidence="6" id="KW-1185">Reference proteome</keyword>
<organism evidence="4 5">
    <name type="scientific">Epilithonimonas vandammei</name>
    <dbReference type="NCBI Taxonomy" id="2487072"/>
    <lineage>
        <taxon>Bacteria</taxon>
        <taxon>Pseudomonadati</taxon>
        <taxon>Bacteroidota</taxon>
        <taxon>Flavobacteriia</taxon>
        <taxon>Flavobacteriales</taxon>
        <taxon>Weeksellaceae</taxon>
        <taxon>Chryseobacterium group</taxon>
        <taxon>Epilithonimonas</taxon>
    </lineage>
</organism>
<dbReference type="Pfam" id="PF18962">
    <property type="entry name" value="Por_Secre_tail"/>
    <property type="match status" value="1"/>
</dbReference>
<dbReference type="AlphaFoldDB" id="A0A3G8ZEK9"/>